<dbReference type="PRINTS" id="PR00502">
    <property type="entry name" value="NUDIXFAMILY"/>
</dbReference>
<evidence type="ECO:0000259" key="4">
    <source>
        <dbReference type="PROSITE" id="PS51462"/>
    </source>
</evidence>
<keyword evidence="2 3" id="KW-0378">Hydrolase</keyword>
<dbReference type="PROSITE" id="PS51462">
    <property type="entry name" value="NUDIX"/>
    <property type="match status" value="1"/>
</dbReference>
<dbReference type="PANTHER" id="PTHR43046">
    <property type="entry name" value="GDP-MANNOSE MANNOSYL HYDROLASE"/>
    <property type="match status" value="1"/>
</dbReference>
<dbReference type="InterPro" id="IPR020084">
    <property type="entry name" value="NUDIX_hydrolase_CS"/>
</dbReference>
<dbReference type="EMBL" id="LBZK01000020">
    <property type="protein sequence ID" value="KKR70499.1"/>
    <property type="molecule type" value="Genomic_DNA"/>
</dbReference>
<dbReference type="Proteomes" id="UP000034562">
    <property type="component" value="Unassembled WGS sequence"/>
</dbReference>
<comment type="caution">
    <text evidence="5">The sequence shown here is derived from an EMBL/GenBank/DDBJ whole genome shotgun (WGS) entry which is preliminary data.</text>
</comment>
<dbReference type="PANTHER" id="PTHR43046:SF16">
    <property type="entry name" value="ADP-RIBOSE PYROPHOSPHATASE YJHB-RELATED"/>
    <property type="match status" value="1"/>
</dbReference>
<dbReference type="Gene3D" id="3.90.79.10">
    <property type="entry name" value="Nucleoside Triphosphate Pyrophosphohydrolase"/>
    <property type="match status" value="1"/>
</dbReference>
<evidence type="ECO:0000313" key="5">
    <source>
        <dbReference type="EMBL" id="KKR70499.1"/>
    </source>
</evidence>
<evidence type="ECO:0000313" key="6">
    <source>
        <dbReference type="Proteomes" id="UP000034562"/>
    </source>
</evidence>
<name>A0A0G0T0E4_9BACT</name>
<gene>
    <name evidence="5" type="ORF">UU12_C0020G0020</name>
</gene>
<sequence>MKNLLGKIYRVLHLPKNVQLFVMRFFQDQFLVGVTGIIFNDKKEILLFKHTYRAHAWALPGGYLKSGEHPREALEREIKEESGLVVSMDESLKTRTDRDSARLDMCYIGVLIGGDFTPTHEVSEYGFFTQDKLPLLRKNQVFLIDKALKQQTNT</sequence>
<dbReference type="InterPro" id="IPR015797">
    <property type="entry name" value="NUDIX_hydrolase-like_dom_sf"/>
</dbReference>
<accession>A0A0G0T0E4</accession>
<reference evidence="5 6" key="1">
    <citation type="journal article" date="2015" name="Nature">
        <title>rRNA introns, odd ribosomes, and small enigmatic genomes across a large radiation of phyla.</title>
        <authorList>
            <person name="Brown C.T."/>
            <person name="Hug L.A."/>
            <person name="Thomas B.C."/>
            <person name="Sharon I."/>
            <person name="Castelle C.J."/>
            <person name="Singh A."/>
            <person name="Wilkins M.J."/>
            <person name="Williams K.H."/>
            <person name="Banfield J.F."/>
        </authorList>
    </citation>
    <scope>NUCLEOTIDE SEQUENCE [LARGE SCALE GENOMIC DNA]</scope>
</reference>
<feature type="domain" description="Nudix hydrolase" evidence="4">
    <location>
        <begin position="29"/>
        <end position="150"/>
    </location>
</feature>
<protein>
    <submittedName>
        <fullName evidence="5">NUDIX hydrolase</fullName>
    </submittedName>
</protein>
<proteinExistence type="inferred from homology"/>
<evidence type="ECO:0000256" key="2">
    <source>
        <dbReference type="ARBA" id="ARBA00022801"/>
    </source>
</evidence>
<dbReference type="CDD" id="cd02883">
    <property type="entry name" value="NUDIX_Hydrolase"/>
    <property type="match status" value="1"/>
</dbReference>
<dbReference type="STRING" id="1618563.UU12_C0020G0020"/>
<dbReference type="Pfam" id="PF00293">
    <property type="entry name" value="NUDIX"/>
    <property type="match status" value="1"/>
</dbReference>
<dbReference type="AlphaFoldDB" id="A0A0G0T0E4"/>
<evidence type="ECO:0000256" key="3">
    <source>
        <dbReference type="RuleBase" id="RU003476"/>
    </source>
</evidence>
<dbReference type="SUPFAM" id="SSF55811">
    <property type="entry name" value="Nudix"/>
    <property type="match status" value="1"/>
</dbReference>
<dbReference type="GO" id="GO:0016787">
    <property type="term" value="F:hydrolase activity"/>
    <property type="evidence" value="ECO:0007669"/>
    <property type="project" value="UniProtKB-KW"/>
</dbReference>
<dbReference type="InterPro" id="IPR020476">
    <property type="entry name" value="Nudix_hydrolase"/>
</dbReference>
<dbReference type="InterPro" id="IPR000086">
    <property type="entry name" value="NUDIX_hydrolase_dom"/>
</dbReference>
<organism evidence="5 6">
    <name type="scientific">Candidatus Woesebacteria bacterium GW2011_GWA2_40_7b</name>
    <dbReference type="NCBI Taxonomy" id="1618563"/>
    <lineage>
        <taxon>Bacteria</taxon>
        <taxon>Candidatus Woeseibacteriota</taxon>
    </lineage>
</organism>
<evidence type="ECO:0000256" key="1">
    <source>
        <dbReference type="ARBA" id="ARBA00001946"/>
    </source>
</evidence>
<dbReference type="PROSITE" id="PS00893">
    <property type="entry name" value="NUDIX_BOX"/>
    <property type="match status" value="1"/>
</dbReference>
<comment type="cofactor">
    <cofactor evidence="1">
        <name>Mg(2+)</name>
        <dbReference type="ChEBI" id="CHEBI:18420"/>
    </cofactor>
</comment>
<comment type="similarity">
    <text evidence="3">Belongs to the Nudix hydrolase family.</text>
</comment>